<dbReference type="STRING" id="394096.DB31_7068"/>
<dbReference type="AlphaFoldDB" id="A0A085WNA3"/>
<dbReference type="Proteomes" id="UP000028725">
    <property type="component" value="Unassembled WGS sequence"/>
</dbReference>
<accession>A0A085WNA3</accession>
<evidence type="ECO:0000313" key="3">
    <source>
        <dbReference type="Proteomes" id="UP000028725"/>
    </source>
</evidence>
<reference evidence="2 3" key="1">
    <citation type="submission" date="2014-04" db="EMBL/GenBank/DDBJ databases">
        <title>Genome assembly of Hyalangium minutum DSM 14724.</title>
        <authorList>
            <person name="Sharma G."/>
            <person name="Subramanian S."/>
        </authorList>
    </citation>
    <scope>NUCLEOTIDE SEQUENCE [LARGE SCALE GENOMIC DNA]</scope>
    <source>
        <strain evidence="2 3">DSM 14724</strain>
    </source>
</reference>
<evidence type="ECO:0000256" key="1">
    <source>
        <dbReference type="SAM" id="MobiDB-lite"/>
    </source>
</evidence>
<sequence>MIRQGDIIFVSVSFNFSFCRPTIWALDDGARYAISTDGRILRRLVGIEPDGFPREEPPRPSIPVPNHLVGAPFEEIRAYYRDAGIPFPGESPADGGVPVPPDGGLAGDSRDGGT</sequence>
<organism evidence="2 3">
    <name type="scientific">Hyalangium minutum</name>
    <dbReference type="NCBI Taxonomy" id="394096"/>
    <lineage>
        <taxon>Bacteria</taxon>
        <taxon>Pseudomonadati</taxon>
        <taxon>Myxococcota</taxon>
        <taxon>Myxococcia</taxon>
        <taxon>Myxococcales</taxon>
        <taxon>Cystobacterineae</taxon>
        <taxon>Archangiaceae</taxon>
        <taxon>Hyalangium</taxon>
    </lineage>
</organism>
<dbReference type="EMBL" id="JMCB01000005">
    <property type="protein sequence ID" value="KFE69166.1"/>
    <property type="molecule type" value="Genomic_DNA"/>
</dbReference>
<proteinExistence type="predicted"/>
<name>A0A085WNA3_9BACT</name>
<gene>
    <name evidence="2" type="ORF">DB31_7068</name>
</gene>
<feature type="region of interest" description="Disordered" evidence="1">
    <location>
        <begin position="84"/>
        <end position="114"/>
    </location>
</feature>
<evidence type="ECO:0000313" key="2">
    <source>
        <dbReference type="EMBL" id="KFE69166.1"/>
    </source>
</evidence>
<comment type="caution">
    <text evidence="2">The sequence shown here is derived from an EMBL/GenBank/DDBJ whole genome shotgun (WGS) entry which is preliminary data.</text>
</comment>
<keyword evidence="3" id="KW-1185">Reference proteome</keyword>
<protein>
    <submittedName>
        <fullName evidence="2">Uncharacterized protein</fullName>
    </submittedName>
</protein>